<protein>
    <submittedName>
        <fullName evidence="1">Uncharacterized protein</fullName>
    </submittedName>
</protein>
<sequence>MAMAEDDGNGGVVIVRSYLEGGLFNIIPDGYYFEHYDANMKLIKDYKYEFKNGSIIGICIKGDNVNMIAVEYDKKDKAYIYSAIPGNIKNLSFTTPKELFRIEGEDMQLYVSPYIGNSWDPERDRYDKGAQIIFNNDKTAFAISIDINDRDERKEMRKIYVYDANLDLKIEHTFRRDIKDRKFIFENIDISPDGSVAYLLGKAYTKEARKKNDGGKYQYELTRITANGSNTKVFDTEEHYAKSLQIVFRKNTIACLGFYSDRKDNRFKGVCYFDMDPVTLETKIARYNPFTDQFMTDKYGTKKGGELKDILFKNVSLTDDNSIILNAEEYYLSNAKGWGPQGIDNMYTSYSYTYNYDDIVCAKIADNGDLVWARNINKRQSTMTNDQYVSYSSMVKGDDTYFFINAGDKLKKLSKDRIQFSQKAAKKSNLNIIHINKDGDIDFKELLDDKNNEVPFMVANGATTKTGNSIYFLGQLKKKKQLLKLTL</sequence>
<gene>
    <name evidence="1" type="ORF">HYN59_05100</name>
</gene>
<evidence type="ECO:0000313" key="1">
    <source>
        <dbReference type="EMBL" id="AWH84532.1"/>
    </source>
</evidence>
<dbReference type="AlphaFoldDB" id="A0A2S1QVT9"/>
<dbReference type="Proteomes" id="UP000244929">
    <property type="component" value="Chromosome"/>
</dbReference>
<evidence type="ECO:0000313" key="2">
    <source>
        <dbReference type="Proteomes" id="UP000244929"/>
    </source>
</evidence>
<proteinExistence type="predicted"/>
<dbReference type="EMBL" id="CP029186">
    <property type="protein sequence ID" value="AWH84532.1"/>
    <property type="molecule type" value="Genomic_DNA"/>
</dbReference>
<reference evidence="1 2" key="1">
    <citation type="submission" date="2018-04" db="EMBL/GenBank/DDBJ databases">
        <title>Genome sequencing of Flavobacterium sp. HYN0059.</title>
        <authorList>
            <person name="Yi H."/>
            <person name="Baek C."/>
        </authorList>
    </citation>
    <scope>NUCLEOTIDE SEQUENCE [LARGE SCALE GENOMIC DNA]</scope>
    <source>
        <strain evidence="1 2">HYN0059</strain>
    </source>
</reference>
<accession>A0A2S1QVT9</accession>
<name>A0A2S1QVT9_9FLAO</name>
<dbReference type="KEGG" id="falb:HYN59_05100"/>
<organism evidence="1 2">
    <name type="scientific">Flavobacterium album</name>
    <dbReference type="NCBI Taxonomy" id="2175091"/>
    <lineage>
        <taxon>Bacteria</taxon>
        <taxon>Pseudomonadati</taxon>
        <taxon>Bacteroidota</taxon>
        <taxon>Flavobacteriia</taxon>
        <taxon>Flavobacteriales</taxon>
        <taxon>Flavobacteriaceae</taxon>
        <taxon>Flavobacterium</taxon>
    </lineage>
</organism>
<keyword evidence="2" id="KW-1185">Reference proteome</keyword>